<evidence type="ECO:0000313" key="6">
    <source>
        <dbReference type="EMBL" id="AYF72926.1"/>
    </source>
</evidence>
<dbReference type="GO" id="GO:0016787">
    <property type="term" value="F:hydrolase activity"/>
    <property type="evidence" value="ECO:0007669"/>
    <property type="project" value="UniProtKB-KW"/>
</dbReference>
<dbReference type="InterPro" id="IPR000073">
    <property type="entry name" value="AB_hydrolase_1"/>
</dbReference>
<feature type="domain" description="AB hydrolase-1" evidence="4">
    <location>
        <begin position="113"/>
        <end position="287"/>
    </location>
</feature>
<dbReference type="Pfam" id="PF08386">
    <property type="entry name" value="Abhydrolase_4"/>
    <property type="match status" value="1"/>
</dbReference>
<dbReference type="InterPro" id="IPR013595">
    <property type="entry name" value="Pept_S33_TAP-like_C"/>
</dbReference>
<sequence length="518" mass="55633">MIRVASPLGNYDLEGECMPARRIRRLVLGATLLTAAAALPAGPANADAAGLDRFYHQSLEWTSCADATLDAAGAQCTGVRVPLDYDNPGGRTLTVAISRIAATDPSRRRGILLSNPGGPGGQGLRYTNAVATMLTPDVRAQYDLIGMDPRGVGRSDPVSCTIPVPTMLFSAGFDLFGSARDTAVAAALATACVGTDPEKARHITTRNTARDMDVIRSAFGESKLNFYGASYGTYLGSVYLQMFGEHADRMILDSPIDPDRYYVGLYQDMGPINEYALDDWAAWAARHDDEYHFGATPEQVRGFIEDLIRRSAGHEIYGSGYLVDEHTIPMMLLALLTNPQMNQNLAEVVQMLDSGVSGGPIDMDQIKARIVAAVPLDASAMAAIMCGDKAAPRDPAWYYANVDAARKTQPVFGAFANNITACAFWPDPVEPPTEIHNAATVLIVANVHDTRTAYQEGLALHGDLTGSRLITLADTRVHGAMRPGLSPCVIGIVNTYLDTGVRPADDVTCEPDFSWFPS</sequence>
<comment type="similarity">
    <text evidence="1">Belongs to the peptidase S33 family.</text>
</comment>
<dbReference type="Gene3D" id="3.40.50.1820">
    <property type="entry name" value="alpha/beta hydrolase"/>
    <property type="match status" value="1"/>
</dbReference>
<dbReference type="OrthoDB" id="4447445at2"/>
<organism evidence="6 7">
    <name type="scientific">Nocardia yunnanensis</name>
    <dbReference type="NCBI Taxonomy" id="2382165"/>
    <lineage>
        <taxon>Bacteria</taxon>
        <taxon>Bacillati</taxon>
        <taxon>Actinomycetota</taxon>
        <taxon>Actinomycetes</taxon>
        <taxon>Mycobacteriales</taxon>
        <taxon>Nocardiaceae</taxon>
        <taxon>Nocardia</taxon>
    </lineage>
</organism>
<name>A0A386Z5R7_9NOCA</name>
<evidence type="ECO:0000256" key="3">
    <source>
        <dbReference type="ARBA" id="ARBA00022801"/>
    </source>
</evidence>
<dbReference type="PANTHER" id="PTHR43248:SF29">
    <property type="entry name" value="TRIPEPTIDYL AMINOPEPTIDASE"/>
    <property type="match status" value="1"/>
</dbReference>
<evidence type="ECO:0000259" key="5">
    <source>
        <dbReference type="Pfam" id="PF08386"/>
    </source>
</evidence>
<keyword evidence="2" id="KW-0732">Signal</keyword>
<dbReference type="SUPFAM" id="SSF53474">
    <property type="entry name" value="alpha/beta-Hydrolases"/>
    <property type="match status" value="1"/>
</dbReference>
<evidence type="ECO:0000259" key="4">
    <source>
        <dbReference type="Pfam" id="PF00561"/>
    </source>
</evidence>
<dbReference type="InterPro" id="IPR051601">
    <property type="entry name" value="Serine_prot/Carboxylest_S33"/>
</dbReference>
<keyword evidence="3 6" id="KW-0378">Hydrolase</keyword>
<dbReference type="Pfam" id="PF00561">
    <property type="entry name" value="Abhydrolase_1"/>
    <property type="match status" value="1"/>
</dbReference>
<evidence type="ECO:0000256" key="1">
    <source>
        <dbReference type="ARBA" id="ARBA00010088"/>
    </source>
</evidence>
<dbReference type="InterPro" id="IPR029058">
    <property type="entry name" value="AB_hydrolase_fold"/>
</dbReference>
<keyword evidence="7" id="KW-1185">Reference proteome</keyword>
<evidence type="ECO:0000313" key="7">
    <source>
        <dbReference type="Proteomes" id="UP000267164"/>
    </source>
</evidence>
<dbReference type="KEGG" id="nyu:D7D52_02540"/>
<dbReference type="EMBL" id="CP032568">
    <property type="protein sequence ID" value="AYF72926.1"/>
    <property type="molecule type" value="Genomic_DNA"/>
</dbReference>
<evidence type="ECO:0000256" key="2">
    <source>
        <dbReference type="ARBA" id="ARBA00022729"/>
    </source>
</evidence>
<gene>
    <name evidence="6" type="ORF">D7D52_02540</name>
</gene>
<reference evidence="6 7" key="1">
    <citation type="submission" date="2018-09" db="EMBL/GenBank/DDBJ databases">
        <title>Nocardia yunnanensis sp. nov., an actinomycete isolated from a soil sample.</title>
        <authorList>
            <person name="Zhang J."/>
        </authorList>
    </citation>
    <scope>NUCLEOTIDE SEQUENCE [LARGE SCALE GENOMIC DNA]</scope>
    <source>
        <strain evidence="6 7">CFHS0054</strain>
    </source>
</reference>
<dbReference type="PANTHER" id="PTHR43248">
    <property type="entry name" value="2-SUCCINYL-6-HYDROXY-2,4-CYCLOHEXADIENE-1-CARBOXYLATE SYNTHASE"/>
    <property type="match status" value="1"/>
</dbReference>
<protein>
    <submittedName>
        <fullName evidence="6">Alpha/beta fold hydrolase</fullName>
    </submittedName>
</protein>
<feature type="domain" description="Peptidase S33 tripeptidyl aminopeptidase-like C-terminal" evidence="5">
    <location>
        <begin position="410"/>
        <end position="509"/>
    </location>
</feature>
<dbReference type="AlphaFoldDB" id="A0A386Z5R7"/>
<proteinExistence type="inferred from homology"/>
<accession>A0A386Z5R7</accession>
<dbReference type="Proteomes" id="UP000267164">
    <property type="component" value="Chromosome"/>
</dbReference>